<name>A0A109BHT5_HYPSL</name>
<dbReference type="AlphaFoldDB" id="A0A109BHT5"/>
<dbReference type="InterPro" id="IPR050902">
    <property type="entry name" value="ABC_Transporter_SBP"/>
</dbReference>
<feature type="domain" description="Fe/B12 periplasmic-binding" evidence="1">
    <location>
        <begin position="35"/>
        <end position="286"/>
    </location>
</feature>
<gene>
    <name evidence="2" type="ORF">APY04_1658</name>
</gene>
<keyword evidence="3" id="KW-1185">Reference proteome</keyword>
<dbReference type="PANTHER" id="PTHR30535:SF34">
    <property type="entry name" value="MOLYBDATE-BINDING PROTEIN MOLA"/>
    <property type="match status" value="1"/>
</dbReference>
<accession>A0A109BHT5</accession>
<sequence length="288" mass="30906">MFVAAAVVPSALRAGAVTVTDALGRSVTIPAPPQRIVTIFSSNTELVCAIGLADRIVGIDAMTRYPEEIASRRHVGGRLGFSVDRVVEQNPDLVIVTPARQAANQLVEPMRRLGVPVVVLTSRNMVEVIGNIRLIGRATGRAAEGEAVAQGLEKRIADVRAGAEHMRRPRVVMITGKLGNGLLLVARPNTYTGDALGIAGTEPALVGMRTLAQVSPEAILAANPDLLLYAGKQEDLDDLISRPGWREMEAIKRGRTWTVSRAEWLIPGPRTLDGVERLAGQLRNLRGD</sequence>
<dbReference type="PATRIC" id="fig|121290.4.peg.194"/>
<comment type="caution">
    <text evidence="2">The sequence shown here is derived from an EMBL/GenBank/DDBJ whole genome shotgun (WGS) entry which is preliminary data.</text>
</comment>
<proteinExistence type="predicted"/>
<reference evidence="2 3" key="1">
    <citation type="submission" date="2015-10" db="EMBL/GenBank/DDBJ databases">
        <title>Transcriptomic analysis of a linuron degrading triple-species bacterial consortium.</title>
        <authorList>
            <person name="Albers P."/>
        </authorList>
    </citation>
    <scope>NUCLEOTIDE SEQUENCE [LARGE SCALE GENOMIC DNA]</scope>
    <source>
        <strain evidence="2 3">WDL6</strain>
    </source>
</reference>
<evidence type="ECO:0000259" key="1">
    <source>
        <dbReference type="PROSITE" id="PS50983"/>
    </source>
</evidence>
<dbReference type="EMBL" id="LMTR01000049">
    <property type="protein sequence ID" value="KWT69052.1"/>
    <property type="molecule type" value="Genomic_DNA"/>
</dbReference>
<dbReference type="Gene3D" id="3.40.50.1980">
    <property type="entry name" value="Nitrogenase molybdenum iron protein domain"/>
    <property type="match status" value="2"/>
</dbReference>
<evidence type="ECO:0000313" key="3">
    <source>
        <dbReference type="Proteomes" id="UP000059074"/>
    </source>
</evidence>
<dbReference type="InterPro" id="IPR002491">
    <property type="entry name" value="ABC_transptr_periplasmic_BD"/>
</dbReference>
<dbReference type="Pfam" id="PF01497">
    <property type="entry name" value="Peripla_BP_2"/>
    <property type="match status" value="1"/>
</dbReference>
<dbReference type="STRING" id="121290.APY04_1658"/>
<protein>
    <submittedName>
        <fullName evidence="2">Vitamin B12 ABC transporter, B12-binding component BtuF</fullName>
    </submittedName>
</protein>
<evidence type="ECO:0000313" key="2">
    <source>
        <dbReference type="EMBL" id="KWT69052.1"/>
    </source>
</evidence>
<dbReference type="OrthoDB" id="9775594at2"/>
<dbReference type="SUPFAM" id="SSF53807">
    <property type="entry name" value="Helical backbone' metal receptor"/>
    <property type="match status" value="1"/>
</dbReference>
<dbReference type="Proteomes" id="UP000059074">
    <property type="component" value="Unassembled WGS sequence"/>
</dbReference>
<dbReference type="PROSITE" id="PS50983">
    <property type="entry name" value="FE_B12_PBP"/>
    <property type="match status" value="1"/>
</dbReference>
<dbReference type="PANTHER" id="PTHR30535">
    <property type="entry name" value="VITAMIN B12-BINDING PROTEIN"/>
    <property type="match status" value="1"/>
</dbReference>
<organism evidence="2 3">
    <name type="scientific">Hyphomicrobium sulfonivorans</name>
    <dbReference type="NCBI Taxonomy" id="121290"/>
    <lineage>
        <taxon>Bacteria</taxon>
        <taxon>Pseudomonadati</taxon>
        <taxon>Pseudomonadota</taxon>
        <taxon>Alphaproteobacteria</taxon>
        <taxon>Hyphomicrobiales</taxon>
        <taxon>Hyphomicrobiaceae</taxon>
        <taxon>Hyphomicrobium</taxon>
    </lineage>
</organism>